<feature type="compositionally biased region" description="Basic and acidic residues" evidence="1">
    <location>
        <begin position="16"/>
        <end position="27"/>
    </location>
</feature>
<organism evidence="2 3">
    <name type="scientific">Bradyrhizobium erythrophlei</name>
    <dbReference type="NCBI Taxonomy" id="1437360"/>
    <lineage>
        <taxon>Bacteria</taxon>
        <taxon>Pseudomonadati</taxon>
        <taxon>Pseudomonadota</taxon>
        <taxon>Alphaproteobacteria</taxon>
        <taxon>Hyphomicrobiales</taxon>
        <taxon>Nitrobacteraceae</taxon>
        <taxon>Bradyrhizobium</taxon>
    </lineage>
</organism>
<name>A0A1M7UV04_9BRAD</name>
<evidence type="ECO:0000313" key="2">
    <source>
        <dbReference type="EMBL" id="SHN86778.1"/>
    </source>
</evidence>
<evidence type="ECO:0000256" key="1">
    <source>
        <dbReference type="SAM" id="MobiDB-lite"/>
    </source>
</evidence>
<gene>
    <name evidence="2" type="ORF">SAMN05444170_6829</name>
</gene>
<keyword evidence="3" id="KW-1185">Reference proteome</keyword>
<feature type="region of interest" description="Disordered" evidence="1">
    <location>
        <begin position="1"/>
        <end position="27"/>
    </location>
</feature>
<dbReference type="OrthoDB" id="8240651at2"/>
<sequence>MTGNVVQFPSAKNRATPKERASKSAVEERFEEPIVRLPITLSLESAGDPIFAAIEAHRKACTIHTQRVEVSANMTLDDPGFEKANASTGEAGDEMFDRAQQLLDVRPSTRAGADALLYYASRPEEPNLGDDWRFPDFAENGKAFHLAMMKHVAYALCSIGANDKNVSGVDTKRHAAPDAELVALGDRYEALLDKYYQRRAAWSAKPLRSSVVVTKKMAMEMEVLDRAIRSLPATSIEGLRAKALPAFYDVAPVCHEDTEYNFEDSFAFQNLFQAVVNVVGLSDKVASTGYEMPERIWLQEEDEEA</sequence>
<dbReference type="RefSeq" id="WP_072824785.1">
    <property type="nucleotide sequence ID" value="NZ_LT670849.1"/>
</dbReference>
<reference evidence="3" key="1">
    <citation type="submission" date="2016-11" db="EMBL/GenBank/DDBJ databases">
        <authorList>
            <person name="Varghese N."/>
            <person name="Submissions S."/>
        </authorList>
    </citation>
    <scope>NUCLEOTIDE SEQUENCE [LARGE SCALE GENOMIC DNA]</scope>
    <source>
        <strain evidence="3">GAS401</strain>
    </source>
</reference>
<dbReference type="EMBL" id="LT670849">
    <property type="protein sequence ID" value="SHN86778.1"/>
    <property type="molecule type" value="Genomic_DNA"/>
</dbReference>
<dbReference type="Proteomes" id="UP000184096">
    <property type="component" value="Chromosome I"/>
</dbReference>
<dbReference type="AlphaFoldDB" id="A0A1M7UV04"/>
<protein>
    <submittedName>
        <fullName evidence="2">Uncharacterized protein</fullName>
    </submittedName>
</protein>
<accession>A0A1M7UV04</accession>
<proteinExistence type="predicted"/>
<evidence type="ECO:0000313" key="3">
    <source>
        <dbReference type="Proteomes" id="UP000184096"/>
    </source>
</evidence>